<dbReference type="InterPro" id="IPR001633">
    <property type="entry name" value="EAL_dom"/>
</dbReference>
<proteinExistence type="predicted"/>
<keyword evidence="1" id="KW-0472">Membrane</keyword>
<protein>
    <submittedName>
        <fullName evidence="4">EAL domain-containing protein</fullName>
    </submittedName>
</protein>
<dbReference type="SUPFAM" id="SSF55073">
    <property type="entry name" value="Nucleotide cyclase"/>
    <property type="match status" value="1"/>
</dbReference>
<keyword evidence="5" id="KW-1185">Reference proteome</keyword>
<dbReference type="GO" id="GO:0071111">
    <property type="term" value="F:cyclic-guanylate-specific phosphodiesterase activity"/>
    <property type="evidence" value="ECO:0007669"/>
    <property type="project" value="InterPro"/>
</dbReference>
<sequence length="512" mass="55747">MRRDIAETLQRLRDALTGPQSLTFLPAICLGAYWFGGEAALLLVALGLPALLAAARILLSRRERGSVTATDGLTGLALRPAVPRALDQMLEAREASGRSTACLVIEIDEFRATRTLLGETASDAVLRTAARRLRDVLREADLIARIDTARFAIVPAPMRRTDLETLIQLAARLQAALGAPYSVDASKVHVTCSVGFCLPSRAPAMSGQAFLEAAEAALAEARHHGAGSIRAFTAARGTGPLDPGTVLAEAGDALENGQIVPWFQPQISTDTGEVSGMEALARWTHPERGVLSPEQFLFALDDLGLRDRLGELILYHALTALTIWDKAGLCVPGISVNFSAEDLANPKLVDKIRWELDRFELSPERLTIEILESVISTAEDDMVTRNIRALRELGCGIELDDYGTGHASLSNIRRFAVDRIKIDRSYVTRCDLDRDQQNMLAAILTMAERLDLQTVAEGVETVGEHAMLSQLGCGHVQGFSISRPLPFDKTLDWMEAHRRKLSQTPRIGRHAG</sequence>
<feature type="domain" description="GGDEF" evidence="3">
    <location>
        <begin position="98"/>
        <end position="234"/>
    </location>
</feature>
<dbReference type="InterPro" id="IPR050706">
    <property type="entry name" value="Cyclic-di-GMP_PDE-like"/>
</dbReference>
<dbReference type="STRING" id="1208324.P73_0694"/>
<dbReference type="InterPro" id="IPR043128">
    <property type="entry name" value="Rev_trsase/Diguanyl_cyclase"/>
</dbReference>
<dbReference type="CDD" id="cd01948">
    <property type="entry name" value="EAL"/>
    <property type="match status" value="1"/>
</dbReference>
<dbReference type="NCBIfam" id="TIGR00254">
    <property type="entry name" value="GGDEF"/>
    <property type="match status" value="1"/>
</dbReference>
<dbReference type="EMBL" id="CP004393">
    <property type="protein sequence ID" value="AJE45409.1"/>
    <property type="molecule type" value="Genomic_DNA"/>
</dbReference>
<evidence type="ECO:0000313" key="5">
    <source>
        <dbReference type="Proteomes" id="UP000031521"/>
    </source>
</evidence>
<dbReference type="PANTHER" id="PTHR33121:SF70">
    <property type="entry name" value="SIGNALING PROTEIN YKOW"/>
    <property type="match status" value="1"/>
</dbReference>
<dbReference type="PANTHER" id="PTHR33121">
    <property type="entry name" value="CYCLIC DI-GMP PHOSPHODIESTERASE PDEF"/>
    <property type="match status" value="1"/>
</dbReference>
<dbReference type="Gene3D" id="3.20.20.450">
    <property type="entry name" value="EAL domain"/>
    <property type="match status" value="1"/>
</dbReference>
<dbReference type="CDD" id="cd01949">
    <property type="entry name" value="GGDEF"/>
    <property type="match status" value="1"/>
</dbReference>
<organism evidence="4 5">
    <name type="scientific">Celeribacter indicus</name>
    <dbReference type="NCBI Taxonomy" id="1208324"/>
    <lineage>
        <taxon>Bacteria</taxon>
        <taxon>Pseudomonadati</taxon>
        <taxon>Pseudomonadota</taxon>
        <taxon>Alphaproteobacteria</taxon>
        <taxon>Rhodobacterales</taxon>
        <taxon>Roseobacteraceae</taxon>
        <taxon>Celeribacter</taxon>
    </lineage>
</organism>
<feature type="domain" description="EAL" evidence="2">
    <location>
        <begin position="243"/>
        <end position="498"/>
    </location>
</feature>
<dbReference type="InterPro" id="IPR029787">
    <property type="entry name" value="Nucleotide_cyclase"/>
</dbReference>
<evidence type="ECO:0000259" key="3">
    <source>
        <dbReference type="PROSITE" id="PS50887"/>
    </source>
</evidence>
<dbReference type="SMART" id="SM00267">
    <property type="entry name" value="GGDEF"/>
    <property type="match status" value="1"/>
</dbReference>
<dbReference type="Gene3D" id="3.30.70.270">
    <property type="match status" value="1"/>
</dbReference>
<evidence type="ECO:0000313" key="4">
    <source>
        <dbReference type="EMBL" id="AJE45409.1"/>
    </source>
</evidence>
<name>A0A0B5DQN5_9RHOB</name>
<dbReference type="InterPro" id="IPR000160">
    <property type="entry name" value="GGDEF_dom"/>
</dbReference>
<dbReference type="OrthoDB" id="9814202at2"/>
<dbReference type="Proteomes" id="UP000031521">
    <property type="component" value="Chromosome"/>
</dbReference>
<dbReference type="HOGENOM" id="CLU_000445_70_50_5"/>
<dbReference type="SMART" id="SM00052">
    <property type="entry name" value="EAL"/>
    <property type="match status" value="1"/>
</dbReference>
<dbReference type="PROSITE" id="PS50887">
    <property type="entry name" value="GGDEF"/>
    <property type="match status" value="1"/>
</dbReference>
<accession>A0A0B5DQN5</accession>
<dbReference type="KEGG" id="cid:P73_0694"/>
<evidence type="ECO:0000256" key="1">
    <source>
        <dbReference type="SAM" id="Phobius"/>
    </source>
</evidence>
<feature type="transmembrane region" description="Helical" evidence="1">
    <location>
        <begin position="12"/>
        <end position="34"/>
    </location>
</feature>
<dbReference type="Pfam" id="PF00990">
    <property type="entry name" value="GGDEF"/>
    <property type="match status" value="1"/>
</dbReference>
<dbReference type="InterPro" id="IPR035919">
    <property type="entry name" value="EAL_sf"/>
</dbReference>
<evidence type="ECO:0000259" key="2">
    <source>
        <dbReference type="PROSITE" id="PS50883"/>
    </source>
</evidence>
<dbReference type="Pfam" id="PF00563">
    <property type="entry name" value="EAL"/>
    <property type="match status" value="1"/>
</dbReference>
<dbReference type="SUPFAM" id="SSF141868">
    <property type="entry name" value="EAL domain-like"/>
    <property type="match status" value="1"/>
</dbReference>
<gene>
    <name evidence="4" type="ORF">P73_0694</name>
</gene>
<dbReference type="PROSITE" id="PS50883">
    <property type="entry name" value="EAL"/>
    <property type="match status" value="1"/>
</dbReference>
<dbReference type="RefSeq" id="WP_043868486.1">
    <property type="nucleotide sequence ID" value="NZ_CP004393.1"/>
</dbReference>
<dbReference type="AlphaFoldDB" id="A0A0B5DQN5"/>
<reference evidence="4 5" key="1">
    <citation type="journal article" date="2014" name="Int. J. Syst. Evol. Microbiol.">
        <title>Celeribacter indicus sp. nov., a polycyclic aromatic hydrocarbon-degrading bacterium from deep-sea sediment and reclassification of Huaishuia halophila as Celeribacter halophilus comb. nov.</title>
        <authorList>
            <person name="Lai Q."/>
            <person name="Cao J."/>
            <person name="Yuan J."/>
            <person name="Li F."/>
            <person name="Shao Z."/>
        </authorList>
    </citation>
    <scope>NUCLEOTIDE SEQUENCE [LARGE SCALE GENOMIC DNA]</scope>
    <source>
        <strain evidence="4">P73</strain>
    </source>
</reference>
<keyword evidence="1" id="KW-0812">Transmembrane</keyword>
<keyword evidence="1" id="KW-1133">Transmembrane helix</keyword>